<dbReference type="Proteomes" id="UP001499979">
    <property type="component" value="Unassembled WGS sequence"/>
</dbReference>
<name>A0ABN1UHF8_9ACTN</name>
<feature type="transmembrane region" description="Helical" evidence="1">
    <location>
        <begin position="293"/>
        <end position="311"/>
    </location>
</feature>
<feature type="transmembrane region" description="Helical" evidence="1">
    <location>
        <begin position="158"/>
        <end position="177"/>
    </location>
</feature>
<feature type="transmembrane region" description="Helical" evidence="1">
    <location>
        <begin position="341"/>
        <end position="360"/>
    </location>
</feature>
<feature type="transmembrane region" description="Helical" evidence="1">
    <location>
        <begin position="184"/>
        <end position="202"/>
    </location>
</feature>
<evidence type="ECO:0000313" key="2">
    <source>
        <dbReference type="EMBL" id="GAA1152009.1"/>
    </source>
</evidence>
<feature type="transmembrane region" description="Helical" evidence="1">
    <location>
        <begin position="317"/>
        <end position="334"/>
    </location>
</feature>
<protein>
    <recommendedName>
        <fullName evidence="4">Glycosyltransferase RgtA/B/C/D-like domain-containing protein</fullName>
    </recommendedName>
</protein>
<keyword evidence="1" id="KW-0812">Transmembrane</keyword>
<comment type="caution">
    <text evidence="2">The sequence shown here is derived from an EMBL/GenBank/DDBJ whole genome shotgun (WGS) entry which is preliminary data.</text>
</comment>
<organism evidence="2 3">
    <name type="scientific">Nocardioides aquiterrae</name>
    <dbReference type="NCBI Taxonomy" id="203799"/>
    <lineage>
        <taxon>Bacteria</taxon>
        <taxon>Bacillati</taxon>
        <taxon>Actinomycetota</taxon>
        <taxon>Actinomycetes</taxon>
        <taxon>Propionibacteriales</taxon>
        <taxon>Nocardioidaceae</taxon>
        <taxon>Nocardioides</taxon>
    </lineage>
</organism>
<feature type="transmembrane region" description="Helical" evidence="1">
    <location>
        <begin position="20"/>
        <end position="37"/>
    </location>
</feature>
<evidence type="ECO:0000313" key="3">
    <source>
        <dbReference type="Proteomes" id="UP001499979"/>
    </source>
</evidence>
<proteinExistence type="predicted"/>
<keyword evidence="1" id="KW-1133">Transmembrane helix</keyword>
<feature type="transmembrane region" description="Helical" evidence="1">
    <location>
        <begin position="263"/>
        <end position="286"/>
    </location>
</feature>
<evidence type="ECO:0008006" key="4">
    <source>
        <dbReference type="Google" id="ProtNLM"/>
    </source>
</evidence>
<dbReference type="EMBL" id="BAAAJE010000017">
    <property type="protein sequence ID" value="GAA1152009.1"/>
    <property type="molecule type" value="Genomic_DNA"/>
</dbReference>
<keyword evidence="3" id="KW-1185">Reference proteome</keyword>
<gene>
    <name evidence="2" type="ORF">GCM10009606_33230</name>
</gene>
<feature type="transmembrane region" description="Helical" evidence="1">
    <location>
        <begin position="208"/>
        <end position="228"/>
    </location>
</feature>
<reference evidence="2 3" key="1">
    <citation type="journal article" date="2019" name="Int. J. Syst. Evol. Microbiol.">
        <title>The Global Catalogue of Microorganisms (GCM) 10K type strain sequencing project: providing services to taxonomists for standard genome sequencing and annotation.</title>
        <authorList>
            <consortium name="The Broad Institute Genomics Platform"/>
            <consortium name="The Broad Institute Genome Sequencing Center for Infectious Disease"/>
            <person name="Wu L."/>
            <person name="Ma J."/>
        </authorList>
    </citation>
    <scope>NUCLEOTIDE SEQUENCE [LARGE SCALE GENOMIC DNA]</scope>
    <source>
        <strain evidence="2 3">JCM 11813</strain>
    </source>
</reference>
<feature type="transmembrane region" description="Helical" evidence="1">
    <location>
        <begin position="133"/>
        <end position="152"/>
    </location>
</feature>
<accession>A0ABN1UHF8</accession>
<feature type="transmembrane region" description="Helical" evidence="1">
    <location>
        <begin position="88"/>
        <end position="121"/>
    </location>
</feature>
<sequence>MTSLALDRPAPTRLDPARRLSWYGLIAVVAALVRLPFLTQPLSPDEGGYLLVASQWSAGRSLYGAYFVDRPPLLIGLYWLADELGGAVPLRMLGLVAVVASVVLAARLAGVTGALVCAALLSTPLFDGMEIDGELLAVPFVLGALVLLARSVAARTDVARYALPFLAGVLAAAAALVKQNMIDGIVVAAVLLAGLGLQRRWWEAASRATAFAAGGVGALLAALICADLRGTGPRGLWDALVTFRAQAATVIDSSAASTNAERFHTLLLAGLVAGLPLLVAAALVGVRRPRREPLLPWASVTVLAWELAGAALGGSYWQHYLIAVVPGVVLLIAASDGGRWLRLATGYTATCAVLALALAVRHPLQLSSDAEVAGYIRTLSRPGDTMVVELGHPNIVRAAGLQSPYPYLWSLTARVRDPRLADFSSLLVGPEAPRWVVVSGGSLATWGIDATRAQGVFDARYREVTAAGDWHVFEHR</sequence>
<keyword evidence="1" id="KW-0472">Membrane</keyword>
<evidence type="ECO:0000256" key="1">
    <source>
        <dbReference type="SAM" id="Phobius"/>
    </source>
</evidence>